<sequence length="142" mass="16801">MAKKPFINKYGFVEYPFLHDTRKGQNWWFFNLLEDYLKRRCKHRLGDDYTKNDMEVDMMGFLHDTKLKFFALVPVGMGMEFKLIGKYRSEDLMHLEDPVPFIGETYGGGKFKVNIYHEGTFAGTENYKTHGEPNWVEIPDED</sequence>
<reference evidence="1 2" key="1">
    <citation type="submission" date="2022-09" db="EMBL/GenBank/DDBJ databases">
        <authorList>
            <person name="Kop L."/>
        </authorList>
    </citation>
    <scope>NUCLEOTIDE SEQUENCE [LARGE SCALE GENOMIC DNA]</scope>
    <source>
        <strain evidence="1 2">347</strain>
    </source>
</reference>
<protein>
    <submittedName>
        <fullName evidence="1">Uncharacterized protein</fullName>
    </submittedName>
</protein>
<name>A0ABM9HEL1_9BACT</name>
<gene>
    <name evidence="1" type="ORF">NSPWAT_1622</name>
</gene>
<dbReference type="RefSeq" id="WP_282011377.1">
    <property type="nucleotide sequence ID" value="NZ_OX336137.1"/>
</dbReference>
<organism evidence="1 2">
    <name type="scientific">Nitrospina watsonii</name>
    <dbReference type="NCBI Taxonomy" id="1323948"/>
    <lineage>
        <taxon>Bacteria</taxon>
        <taxon>Pseudomonadati</taxon>
        <taxon>Nitrospinota/Tectimicrobiota group</taxon>
        <taxon>Nitrospinota</taxon>
        <taxon>Nitrospinia</taxon>
        <taxon>Nitrospinales</taxon>
        <taxon>Nitrospinaceae</taxon>
        <taxon>Nitrospina</taxon>
    </lineage>
</organism>
<dbReference type="EMBL" id="OX336137">
    <property type="protein sequence ID" value="CAI2718481.1"/>
    <property type="molecule type" value="Genomic_DNA"/>
</dbReference>
<proteinExistence type="predicted"/>
<dbReference type="Proteomes" id="UP001157733">
    <property type="component" value="Chromosome"/>
</dbReference>
<evidence type="ECO:0000313" key="1">
    <source>
        <dbReference type="EMBL" id="CAI2718481.1"/>
    </source>
</evidence>
<evidence type="ECO:0000313" key="2">
    <source>
        <dbReference type="Proteomes" id="UP001157733"/>
    </source>
</evidence>
<keyword evidence="2" id="KW-1185">Reference proteome</keyword>
<accession>A0ABM9HEL1</accession>